<organism evidence="1">
    <name type="scientific">hydrothermal vent metagenome</name>
    <dbReference type="NCBI Taxonomy" id="652676"/>
    <lineage>
        <taxon>unclassified sequences</taxon>
        <taxon>metagenomes</taxon>
        <taxon>ecological metagenomes</taxon>
    </lineage>
</organism>
<evidence type="ECO:0000313" key="1">
    <source>
        <dbReference type="EMBL" id="VAW57839.1"/>
    </source>
</evidence>
<dbReference type="EMBL" id="UOFF01000469">
    <property type="protein sequence ID" value="VAW57839.1"/>
    <property type="molecule type" value="Genomic_DNA"/>
</dbReference>
<name>A0A3B0X8Q4_9ZZZZ</name>
<sequence>WSRMAQVYLDQGKLEQAKQHAKRSNSVIKNNVQFKSFNNHIINLPSADVLNNGAIHKPVVF</sequence>
<dbReference type="AlphaFoldDB" id="A0A3B0X8Q4"/>
<proteinExistence type="predicted"/>
<accession>A0A3B0X8Q4</accession>
<protein>
    <submittedName>
        <fullName evidence="1">Uncharacterized protein</fullName>
    </submittedName>
</protein>
<feature type="non-terminal residue" evidence="1">
    <location>
        <position position="1"/>
    </location>
</feature>
<reference evidence="1" key="1">
    <citation type="submission" date="2018-06" db="EMBL/GenBank/DDBJ databases">
        <authorList>
            <person name="Zhirakovskaya E."/>
        </authorList>
    </citation>
    <scope>NUCLEOTIDE SEQUENCE</scope>
</reference>
<gene>
    <name evidence="1" type="ORF">MNBD_GAMMA07-440</name>
</gene>